<proteinExistence type="predicted"/>
<evidence type="ECO:0000313" key="2">
    <source>
        <dbReference type="Proteomes" id="UP000284379"/>
    </source>
</evidence>
<protein>
    <submittedName>
        <fullName evidence="1">DUF4302 domain-containing protein</fullName>
    </submittedName>
</protein>
<reference evidence="1 2" key="1">
    <citation type="submission" date="2018-08" db="EMBL/GenBank/DDBJ databases">
        <title>A genome reference for cultivated species of the human gut microbiota.</title>
        <authorList>
            <person name="Zou Y."/>
            <person name="Xue W."/>
            <person name="Luo G."/>
        </authorList>
    </citation>
    <scope>NUCLEOTIDE SEQUENCE [LARGE SCALE GENOMIC DNA]</scope>
    <source>
        <strain evidence="1 2">AM40-30BH</strain>
    </source>
</reference>
<dbReference type="Proteomes" id="UP000284379">
    <property type="component" value="Unassembled WGS sequence"/>
</dbReference>
<evidence type="ECO:0000313" key="1">
    <source>
        <dbReference type="EMBL" id="RHB33430.1"/>
    </source>
</evidence>
<dbReference type="AlphaFoldDB" id="A0A413VIM4"/>
<dbReference type="Pfam" id="PF14135">
    <property type="entry name" value="DUF4302"/>
    <property type="match status" value="1"/>
</dbReference>
<sequence length="421" mass="48151">MKKIVIILLLPLLLGSCFKDNEDIFDSPAAERIAQALREYQEALVSSEYGWSMEYYPQGSQAYGGYMYTLQFTSSEVKVRMDLSPGKEESSLWRLISDNGPVLTFDTYNSLLHYFSTPYSDLYQGLEGDYEFILMSKTDTQIILQGKKTGNKIVMNKLTVPAKEYMDKVEYTKKNAIAPIYKMNVNGEEVSIEKGANRTFTLNYEDGGKTISTEVPYIYTDTGIRFYQPVTISGNSIESMQYSVEQDILSTDNGNAQISFELMKVNKFFAQSKASWYFSPDEMSDFVLTYWKYTDRQLATNFAEATTGLSFIYLGYYKDESTYAVVTGATRVDNSSIAWWSYYSFDFLTVKNTENEIELDFTNKGYINGGAFWTGGYQEFVSIITNYSPYIMEADNPKYPTKIKFTSIDKPEEVWFTVSAK</sequence>
<dbReference type="PROSITE" id="PS51257">
    <property type="entry name" value="PROKAR_LIPOPROTEIN"/>
    <property type="match status" value="1"/>
</dbReference>
<comment type="caution">
    <text evidence="1">The sequence shown here is derived from an EMBL/GenBank/DDBJ whole genome shotgun (WGS) entry which is preliminary data.</text>
</comment>
<organism evidence="1 2">
    <name type="scientific">Bacteroides nordii</name>
    <dbReference type="NCBI Taxonomy" id="291645"/>
    <lineage>
        <taxon>Bacteria</taxon>
        <taxon>Pseudomonadati</taxon>
        <taxon>Bacteroidota</taxon>
        <taxon>Bacteroidia</taxon>
        <taxon>Bacteroidales</taxon>
        <taxon>Bacteroidaceae</taxon>
        <taxon>Bacteroides</taxon>
    </lineage>
</organism>
<dbReference type="InterPro" id="IPR025396">
    <property type="entry name" value="DUF4302"/>
</dbReference>
<dbReference type="EMBL" id="QSGO01000015">
    <property type="protein sequence ID" value="RHB33430.1"/>
    <property type="molecule type" value="Genomic_DNA"/>
</dbReference>
<dbReference type="RefSeq" id="WP_025868118.1">
    <property type="nucleotide sequence ID" value="NZ_CABJFV010000015.1"/>
</dbReference>
<dbReference type="GeneID" id="69503700"/>
<accession>A0A413VIM4</accession>
<name>A0A413VIM4_9BACE</name>
<gene>
    <name evidence="1" type="ORF">DW888_15730</name>
</gene>